<proteinExistence type="predicted"/>
<organism evidence="2 3">
    <name type="scientific">Candidatus Limisoma intestinavium</name>
    <dbReference type="NCBI Taxonomy" id="2840856"/>
    <lineage>
        <taxon>Bacteria</taxon>
        <taxon>Pseudomonadati</taxon>
        <taxon>Bacteroidota</taxon>
        <taxon>Bacteroidia</taxon>
        <taxon>Bacteroidales</taxon>
        <taxon>Candidatus Limisoma</taxon>
    </lineage>
</organism>
<comment type="caution">
    <text evidence="2">The sequence shown here is derived from an EMBL/GenBank/DDBJ whole genome shotgun (WGS) entry which is preliminary data.</text>
</comment>
<dbReference type="InterPro" id="IPR021428">
    <property type="entry name" value="DUF3078"/>
</dbReference>
<feature type="chain" id="PRO_5038723323" evidence="1">
    <location>
        <begin position="19"/>
        <end position="464"/>
    </location>
</feature>
<reference evidence="2" key="2">
    <citation type="journal article" date="2021" name="PeerJ">
        <title>Extensive microbial diversity within the chicken gut microbiome revealed by metagenomics and culture.</title>
        <authorList>
            <person name="Gilroy R."/>
            <person name="Ravi A."/>
            <person name="Getino M."/>
            <person name="Pursley I."/>
            <person name="Horton D.L."/>
            <person name="Alikhan N.F."/>
            <person name="Baker D."/>
            <person name="Gharbi K."/>
            <person name="Hall N."/>
            <person name="Watson M."/>
            <person name="Adriaenssens E.M."/>
            <person name="Foster-Nyarko E."/>
            <person name="Jarju S."/>
            <person name="Secka A."/>
            <person name="Antonio M."/>
            <person name="Oren A."/>
            <person name="Chaudhuri R.R."/>
            <person name="La Ragione R."/>
            <person name="Hildebrand F."/>
            <person name="Pallen M.J."/>
        </authorList>
    </citation>
    <scope>NUCLEOTIDE SEQUENCE</scope>
    <source>
        <strain evidence="2">17073</strain>
    </source>
</reference>
<accession>A0A9D1IKW6</accession>
<dbReference type="Proteomes" id="UP000824076">
    <property type="component" value="Unassembled WGS sequence"/>
</dbReference>
<protein>
    <submittedName>
        <fullName evidence="2">DUF3078 domain-containing protein</fullName>
    </submittedName>
</protein>
<dbReference type="EMBL" id="DVMS01000119">
    <property type="protein sequence ID" value="HIU38835.1"/>
    <property type="molecule type" value="Genomic_DNA"/>
</dbReference>
<evidence type="ECO:0000256" key="1">
    <source>
        <dbReference type="SAM" id="SignalP"/>
    </source>
</evidence>
<keyword evidence="1" id="KW-0732">Signal</keyword>
<evidence type="ECO:0000313" key="2">
    <source>
        <dbReference type="EMBL" id="HIU38835.1"/>
    </source>
</evidence>
<reference evidence="2" key="1">
    <citation type="submission" date="2020-10" db="EMBL/GenBank/DDBJ databases">
        <authorList>
            <person name="Gilroy R."/>
        </authorList>
    </citation>
    <scope>NUCLEOTIDE SEQUENCE</scope>
    <source>
        <strain evidence="2">17073</strain>
    </source>
</reference>
<name>A0A9D1IKW6_9BACT</name>
<sequence>MKNSLCLLLFLFVGNFFAALSAEELVLETDSSRVQQKGALVADSVSKADKQKKCEKYPSAVDNSARLLAVADSLAKTGERVPREGMMYLPVVFVSYETVSAPKIHVKEWKSKPAFQLRCNDAWYRELTRSLEFEKYHLMQLAINTPWLVPYNIDMMPEPPKQYEITTDVKKNILTIKERKMETTEATIAPPEIKQRNWLHAFDASLQFSQSYLSENWYQGGTKNLNLISNINYNLKLNQTLHPRLLYELSVQYKLGVNSAPEDELRGYNINEDLFQLITKFGLKATKKFYYSMNVQFKTQLFQNFTTNTWDLAASFLTPGELNVGIGMTYSTKNEKRRFSFDASLSPLSYNMKICRATHKMDPTTYGIDAGKHLGHEVGSSGECKITWNITRDISVTSRLFAFSNYSYVQGDWETTINFSINKFLSTQFYAHLRYDDSAAWNPDWRYWQFKEIFSFGLQYKFSI</sequence>
<dbReference type="AlphaFoldDB" id="A0A9D1IKW6"/>
<gene>
    <name evidence="2" type="ORF">IAD18_04115</name>
</gene>
<feature type="signal peptide" evidence="1">
    <location>
        <begin position="1"/>
        <end position="18"/>
    </location>
</feature>
<evidence type="ECO:0000313" key="3">
    <source>
        <dbReference type="Proteomes" id="UP000824076"/>
    </source>
</evidence>
<dbReference type="Pfam" id="PF11276">
    <property type="entry name" value="DUF3078"/>
    <property type="match status" value="1"/>
</dbReference>